<dbReference type="GO" id="GO:0031410">
    <property type="term" value="C:cytoplasmic vesicle"/>
    <property type="evidence" value="ECO:0007669"/>
    <property type="project" value="UniProtKB-SubCell"/>
</dbReference>
<feature type="compositionally biased region" description="Basic and acidic residues" evidence="13">
    <location>
        <begin position="1454"/>
        <end position="1466"/>
    </location>
</feature>
<dbReference type="InterPro" id="IPR031160">
    <property type="entry name" value="F_BAR_dom"/>
</dbReference>
<dbReference type="PANTHER" id="PTHR21637:SF0">
    <property type="entry name" value="AT10158P"/>
    <property type="match status" value="1"/>
</dbReference>
<dbReference type="CDD" id="cd11761">
    <property type="entry name" value="SH3_FCHSD_1"/>
    <property type="match status" value="1"/>
</dbReference>
<dbReference type="SUPFAM" id="SSF54695">
    <property type="entry name" value="POZ domain"/>
    <property type="match status" value="1"/>
</dbReference>
<feature type="compositionally biased region" description="Low complexity" evidence="13">
    <location>
        <begin position="1382"/>
        <end position="1403"/>
    </location>
</feature>
<evidence type="ECO:0000256" key="1">
    <source>
        <dbReference type="ARBA" id="ARBA00004316"/>
    </source>
</evidence>
<name>E2BLC3_HARSA</name>
<dbReference type="SUPFAM" id="SSF50044">
    <property type="entry name" value="SH3-domain"/>
    <property type="match status" value="2"/>
</dbReference>
<evidence type="ECO:0000259" key="15">
    <source>
        <dbReference type="PROSITE" id="PS51741"/>
    </source>
</evidence>
<keyword evidence="10" id="KW-0968">Cytoplasmic vesicle</keyword>
<evidence type="ECO:0000256" key="12">
    <source>
        <dbReference type="PROSITE-ProRule" id="PRU01077"/>
    </source>
</evidence>
<dbReference type="FunFam" id="2.30.30.40:FF:000033">
    <property type="entry name" value="FCH and double SH3 domains protein 2"/>
    <property type="match status" value="1"/>
</dbReference>
<dbReference type="SMART" id="SM00326">
    <property type="entry name" value="SH3"/>
    <property type="match status" value="2"/>
</dbReference>
<feature type="region of interest" description="Disordered" evidence="13">
    <location>
        <begin position="885"/>
        <end position="953"/>
    </location>
</feature>
<feature type="region of interest" description="Disordered" evidence="13">
    <location>
        <begin position="1269"/>
        <end position="1297"/>
    </location>
</feature>
<dbReference type="EMBL" id="GL449017">
    <property type="protein sequence ID" value="EFN83475.1"/>
    <property type="molecule type" value="Genomic_DNA"/>
</dbReference>
<dbReference type="CDD" id="cd18318">
    <property type="entry name" value="BTB_POZ_KCTD20-like"/>
    <property type="match status" value="1"/>
</dbReference>
<evidence type="ECO:0000256" key="9">
    <source>
        <dbReference type="ARBA" id="ARBA00023273"/>
    </source>
</evidence>
<feature type="domain" description="F-BAR" evidence="15">
    <location>
        <begin position="498"/>
        <end position="750"/>
    </location>
</feature>
<dbReference type="Proteomes" id="UP000008237">
    <property type="component" value="Unassembled WGS sequence"/>
</dbReference>
<dbReference type="Gene3D" id="3.30.710.10">
    <property type="entry name" value="Potassium Channel Kv1.1, Chain A"/>
    <property type="match status" value="1"/>
</dbReference>
<dbReference type="InterPro" id="IPR011333">
    <property type="entry name" value="SKP1/BTB/POZ_sf"/>
</dbReference>
<dbReference type="Pfam" id="PF00611">
    <property type="entry name" value="FCH"/>
    <property type="match status" value="1"/>
</dbReference>
<evidence type="ECO:0000256" key="13">
    <source>
        <dbReference type="SAM" id="MobiDB-lite"/>
    </source>
</evidence>
<evidence type="ECO:0000313" key="16">
    <source>
        <dbReference type="EMBL" id="EFN83475.1"/>
    </source>
</evidence>
<dbReference type="InterPro" id="IPR039886">
    <property type="entry name" value="BTBD10/KCTD20"/>
</dbReference>
<dbReference type="InterPro" id="IPR001060">
    <property type="entry name" value="FCH_dom"/>
</dbReference>
<keyword evidence="8" id="KW-0446">Lipid-binding</keyword>
<sequence length="1466" mass="162504">MRLVTGTTSRAVVEQTIRVVLGANLEICESARKIFRKLLRLSAAWYNNMTNSSSECQKYVHDSSSDTENDYKEIEGRGRHHVIKNRLSCVGGSAKPKSCLVQRDGSSDRQHCHSFGSLNRNHSQDASLGRIRSNVGVAKNQQQSQSSSSNRDGMASGPTGSAISGGGASNPSTSDERITLIVDNTRRVCKPFKFVIDPALFTAHPNTMLGRMFSSGVEYAQPNERGEYEVADGISAMVFRAILEYYKGNVIRCPPTVSVQELREACDYLLVPFDASTVKCQNLRGLLHELSNEGARCQFEVFLEDLILPLMVNSARRGDRECHIVVLLEDDVVDWDEEYPPQMGEEYSQTVNSTAMYRFFKYIENRDVAKQVMKERGLKKIRLGIEGYPTYKEKVKKRAGGRAEVIYNYVQRPFIHMSWEKEEAKSRHVDFQCVKSKSVTNLAEATADPALDPTLTLLEASALPPSRQGAAEPSPPLAYVDGAMGPVVDPDLDPLPADELHNFTIKKSAIEKSYSEALLKISSAYLNKKIPNIPDLKVDGAEEKWNMWNVWRTVLEENEKLARARLAAVEVFQQQIADDAKSLKMHKLQISKKAIDQLLIVQKELQTCVQDVDKTKKLYFDEEHSAHDVRDKAKDIEEKLKKKKGSFFQSITSLQKNSAKVSSKRDALEEKSTGARNDYLLSLAAANAHQNRYFVVDLQSTMQYLEQGVYDKVAEYLTLMGRTELLTCVATQNSFGKIRDQAQQLTREYNIQCCCLYYPVLKQHIQYEFEACDHDPMDRITADHAAANALGKEARRWSTRIAREVSTVRENNRKLQTMLQLKEAGQKTDPNDPNGPDLDTKIDELKHAIRRAETAKLKAEARIECLRHGGVNVDEFLQEAETLSVQDMPRSASSLSVRTDASGAAEHPSSDSFYDSDGDGGSDLTTVERPGSGRNAPQQEEEVAAEERQRHDSAEVDALLEQEKQRIEELTAGWDDPTAVDWDNEEKDEQETRETPEMVSSQPIYKCTALYSYTAQNPDELSIVESEQLDVVGEGDGDGWLKARNYRGEEGFVPQNYLDVEREPEGPASGGLSSQGPVGLVQQISFSSVDYTIDDHDAVDPDANLHDAVAPDTIVQNHIGEVEQYCIALYDYDATCDEELSFLEGDIVRVLRKEPHEVDDGWWEGELRDERGLFPSLIVEPCGPDGSPLTPQDDVTPPSSAPPVFTPPEVPEFLLADELAQLDESLEEKPVMNGEGGFVINLSKDQKDHYGSQFEDKPEAPGILVVEVSDESGDKAEKSEDSTAVEESDANRKDDFELGVAQIVITAATPMEEIEHSFPGAEEAPEDQVKSTESSEGDQEASSVASDPNESECKEEEEATVILDEKDGDEGEEKSTIDELPADSAPFPISSSSGSEADSTASGPSTNENSQSRGTVVEVTEEGEAGEEGEEMPVGGKMLVGGRASIPDELQPDQLEKLQSLKESNA</sequence>
<evidence type="ECO:0000256" key="7">
    <source>
        <dbReference type="ARBA" id="ARBA00023054"/>
    </source>
</evidence>
<feature type="region of interest" description="Disordered" evidence="13">
    <location>
        <begin position="136"/>
        <end position="175"/>
    </location>
</feature>
<dbReference type="InterPro" id="IPR036028">
    <property type="entry name" value="SH3-like_dom_sf"/>
</dbReference>
<reference evidence="16 17" key="1">
    <citation type="journal article" date="2010" name="Science">
        <title>Genomic comparison of the ants Camponotus floridanus and Harpegnathos saltator.</title>
        <authorList>
            <person name="Bonasio R."/>
            <person name="Zhang G."/>
            <person name="Ye C."/>
            <person name="Mutti N.S."/>
            <person name="Fang X."/>
            <person name="Qin N."/>
            <person name="Donahue G."/>
            <person name="Yang P."/>
            <person name="Li Q."/>
            <person name="Li C."/>
            <person name="Zhang P."/>
            <person name="Huang Z."/>
            <person name="Berger S.L."/>
            <person name="Reinberg D."/>
            <person name="Wang J."/>
            <person name="Liebig J."/>
        </authorList>
    </citation>
    <scope>NUCLEOTIDE SEQUENCE [LARGE SCALE GENOMIC DNA]</scope>
    <source>
        <strain evidence="16 17">R22 G/1</strain>
    </source>
</reference>
<evidence type="ECO:0000256" key="8">
    <source>
        <dbReference type="ARBA" id="ARBA00023121"/>
    </source>
</evidence>
<dbReference type="Pfam" id="PF00018">
    <property type="entry name" value="SH3_1"/>
    <property type="match status" value="1"/>
</dbReference>
<dbReference type="PROSITE" id="PS51741">
    <property type="entry name" value="F_BAR"/>
    <property type="match status" value="1"/>
</dbReference>
<keyword evidence="17" id="KW-1185">Reference proteome</keyword>
<feature type="domain" description="SH3" evidence="14">
    <location>
        <begin position="1002"/>
        <end position="1063"/>
    </location>
</feature>
<dbReference type="PANTHER" id="PTHR21637">
    <property type="entry name" value="BTB/POZ DOMAIN-CONTAINING PROTEIN 10-RELATED"/>
    <property type="match status" value="1"/>
</dbReference>
<dbReference type="OrthoDB" id="10034757at2759"/>
<dbReference type="Pfam" id="PF16017">
    <property type="entry name" value="BTB_3"/>
    <property type="match status" value="1"/>
</dbReference>
<dbReference type="GO" id="GO:0042995">
    <property type="term" value="C:cell projection"/>
    <property type="evidence" value="ECO:0007669"/>
    <property type="project" value="UniProtKB-SubCell"/>
</dbReference>
<dbReference type="InterPro" id="IPR001452">
    <property type="entry name" value="SH3_domain"/>
</dbReference>
<evidence type="ECO:0000313" key="17">
    <source>
        <dbReference type="Proteomes" id="UP000008237"/>
    </source>
</evidence>
<feature type="region of interest" description="Disordered" evidence="13">
    <location>
        <begin position="1182"/>
        <end position="1201"/>
    </location>
</feature>
<dbReference type="FunCoup" id="E2BLC3">
    <property type="interactions" value="925"/>
</dbReference>
<feature type="region of interest" description="Disordered" evidence="13">
    <location>
        <begin position="1310"/>
        <end position="1466"/>
    </location>
</feature>
<dbReference type="PROSITE" id="PS50002">
    <property type="entry name" value="SH3"/>
    <property type="match status" value="2"/>
</dbReference>
<evidence type="ECO:0000256" key="5">
    <source>
        <dbReference type="ARBA" id="ARBA00022553"/>
    </source>
</evidence>
<dbReference type="InterPro" id="IPR039885">
    <property type="entry name" value="BTBD10/KCTD20_BTB/POZ"/>
</dbReference>
<feature type="compositionally biased region" description="Acidic residues" evidence="13">
    <location>
        <begin position="1349"/>
        <end position="1359"/>
    </location>
</feature>
<proteinExistence type="predicted"/>
<feature type="region of interest" description="Disordered" evidence="13">
    <location>
        <begin position="976"/>
        <end position="1000"/>
    </location>
</feature>
<accession>E2BLC3</accession>
<evidence type="ECO:0000256" key="10">
    <source>
        <dbReference type="ARBA" id="ARBA00023329"/>
    </source>
</evidence>
<dbReference type="GO" id="GO:1902905">
    <property type="term" value="P:positive regulation of supramolecular fiber organization"/>
    <property type="evidence" value="ECO:0007669"/>
    <property type="project" value="UniProtKB-ARBA"/>
</dbReference>
<evidence type="ECO:0000256" key="11">
    <source>
        <dbReference type="PROSITE-ProRule" id="PRU00192"/>
    </source>
</evidence>
<evidence type="ECO:0000256" key="2">
    <source>
        <dbReference type="ARBA" id="ARBA00004541"/>
    </source>
</evidence>
<dbReference type="FunFam" id="1.20.1270.60:FF:000039">
    <property type="entry name" value="FCH and double SH3 domains protein"/>
    <property type="match status" value="1"/>
</dbReference>
<dbReference type="Gene3D" id="1.20.1270.60">
    <property type="entry name" value="Arfaptin homology (AH) domain/BAR domain"/>
    <property type="match status" value="1"/>
</dbReference>
<protein>
    <submittedName>
        <fullName evidence="16">BTB/POZ domain-containing protein 10</fullName>
    </submittedName>
</protein>
<feature type="domain" description="SH3" evidence="14">
    <location>
        <begin position="1121"/>
        <end position="1184"/>
    </location>
</feature>
<feature type="compositionally biased region" description="Basic and acidic residues" evidence="13">
    <location>
        <begin position="1272"/>
        <end position="1281"/>
    </location>
</feature>
<dbReference type="Gene3D" id="2.30.30.40">
    <property type="entry name" value="SH3 Domains"/>
    <property type="match status" value="2"/>
</dbReference>
<dbReference type="GO" id="GO:0061024">
    <property type="term" value="P:membrane organization"/>
    <property type="evidence" value="ECO:0007669"/>
    <property type="project" value="UniProtKB-ARBA"/>
</dbReference>
<dbReference type="GO" id="GO:0042327">
    <property type="term" value="P:positive regulation of phosphorylation"/>
    <property type="evidence" value="ECO:0007669"/>
    <property type="project" value="TreeGrafter"/>
</dbReference>
<comment type="subcellular location">
    <subcellularLocation>
        <location evidence="1">Cell projection</location>
    </subcellularLocation>
    <subcellularLocation>
        <location evidence="2">Cytoplasmic vesicle</location>
    </subcellularLocation>
</comment>
<evidence type="ECO:0000256" key="4">
    <source>
        <dbReference type="ARBA" id="ARBA00022490"/>
    </source>
</evidence>
<dbReference type="FunFam" id="2.30.30.40:FF:000107">
    <property type="entry name" value="FCH and double SH3 domains 1"/>
    <property type="match status" value="1"/>
</dbReference>
<feature type="compositionally biased region" description="Acidic residues" evidence="13">
    <location>
        <begin position="1419"/>
        <end position="1431"/>
    </location>
</feature>
<feature type="compositionally biased region" description="Polar residues" evidence="13">
    <location>
        <begin position="1404"/>
        <end position="1413"/>
    </location>
</feature>
<feature type="compositionally biased region" description="Polar residues" evidence="13">
    <location>
        <begin position="885"/>
        <end position="899"/>
    </location>
</feature>
<keyword evidence="9" id="KW-0966">Cell projection</keyword>
<keyword evidence="7 12" id="KW-0175">Coiled coil</keyword>
<dbReference type="InParanoid" id="E2BLC3"/>
<keyword evidence="4" id="KW-0963">Cytoplasm</keyword>
<dbReference type="PRINTS" id="PR00452">
    <property type="entry name" value="SH3DOMAIN"/>
</dbReference>
<dbReference type="GO" id="GO:0008289">
    <property type="term" value="F:lipid binding"/>
    <property type="evidence" value="ECO:0007669"/>
    <property type="project" value="UniProtKB-KW"/>
</dbReference>
<evidence type="ECO:0000256" key="3">
    <source>
        <dbReference type="ARBA" id="ARBA00022443"/>
    </source>
</evidence>
<evidence type="ECO:0000259" key="14">
    <source>
        <dbReference type="PROSITE" id="PS50002"/>
    </source>
</evidence>
<evidence type="ECO:0000256" key="6">
    <source>
        <dbReference type="ARBA" id="ARBA00022737"/>
    </source>
</evidence>
<dbReference type="STRING" id="610380.E2BLC3"/>
<keyword evidence="5" id="KW-0597">Phosphoprotein</keyword>
<dbReference type="Pfam" id="PF14604">
    <property type="entry name" value="SH3_9"/>
    <property type="match status" value="1"/>
</dbReference>
<dbReference type="SUPFAM" id="SSF103657">
    <property type="entry name" value="BAR/IMD domain-like"/>
    <property type="match status" value="1"/>
</dbReference>
<keyword evidence="6" id="KW-0677">Repeat</keyword>
<organism evidence="17">
    <name type="scientific">Harpegnathos saltator</name>
    <name type="common">Jerdon's jumping ant</name>
    <dbReference type="NCBI Taxonomy" id="610380"/>
    <lineage>
        <taxon>Eukaryota</taxon>
        <taxon>Metazoa</taxon>
        <taxon>Ecdysozoa</taxon>
        <taxon>Arthropoda</taxon>
        <taxon>Hexapoda</taxon>
        <taxon>Insecta</taxon>
        <taxon>Pterygota</taxon>
        <taxon>Neoptera</taxon>
        <taxon>Endopterygota</taxon>
        <taxon>Hymenoptera</taxon>
        <taxon>Apocrita</taxon>
        <taxon>Aculeata</taxon>
        <taxon>Formicoidea</taxon>
        <taxon>Formicidae</taxon>
        <taxon>Ponerinae</taxon>
        <taxon>Ponerini</taxon>
        <taxon>Harpegnathos</taxon>
    </lineage>
</organism>
<dbReference type="InterPro" id="IPR035460">
    <property type="entry name" value="FCHSD_SH3_1"/>
</dbReference>
<keyword evidence="3 11" id="KW-0728">SH3 domain</keyword>
<dbReference type="InterPro" id="IPR027267">
    <property type="entry name" value="AH/BAR_dom_sf"/>
</dbReference>
<gene>
    <name evidence="16" type="ORF">EAI_15410</name>
</gene>
<dbReference type="GO" id="GO:0051495">
    <property type="term" value="P:positive regulation of cytoskeleton organization"/>
    <property type="evidence" value="ECO:0007669"/>
    <property type="project" value="UniProtKB-ARBA"/>
</dbReference>
<dbReference type="GO" id="GO:0030833">
    <property type="term" value="P:regulation of actin filament polymerization"/>
    <property type="evidence" value="ECO:0007669"/>
    <property type="project" value="UniProtKB-ARBA"/>
</dbReference>